<keyword evidence="3" id="KW-1185">Reference proteome</keyword>
<dbReference type="STRING" id="386301.SAMN05216282_101180"/>
<evidence type="ECO:0000313" key="3">
    <source>
        <dbReference type="Proteomes" id="UP000198701"/>
    </source>
</evidence>
<name>A0A1G8XE17_9MICO</name>
<keyword evidence="1" id="KW-1133">Transmembrane helix</keyword>
<organism evidence="2 3">
    <name type="scientific">Cryobacterium psychrotolerans</name>
    <dbReference type="NCBI Taxonomy" id="386301"/>
    <lineage>
        <taxon>Bacteria</taxon>
        <taxon>Bacillati</taxon>
        <taxon>Actinomycetota</taxon>
        <taxon>Actinomycetes</taxon>
        <taxon>Micrococcales</taxon>
        <taxon>Microbacteriaceae</taxon>
        <taxon>Cryobacterium</taxon>
    </lineage>
</organism>
<dbReference type="OrthoDB" id="4481055at2"/>
<feature type="transmembrane region" description="Helical" evidence="1">
    <location>
        <begin position="51"/>
        <end position="73"/>
    </location>
</feature>
<sequence length="139" mass="14820">MVWRGSLLVIQALVALTSAAGGFALMFGPSIGSLGITPQPEYLEGSPFDSYLLPGLILLVVVGGTHLVAWLLLLRRQRWADAASAVAGCGILVWIFVQMVVIPFSVLQAVYFGIGLLELVLVLLLQGILDPPRAARPAR</sequence>
<feature type="transmembrane region" description="Helical" evidence="1">
    <location>
        <begin position="85"/>
        <end position="104"/>
    </location>
</feature>
<evidence type="ECO:0000313" key="2">
    <source>
        <dbReference type="EMBL" id="SDJ88733.1"/>
    </source>
</evidence>
<gene>
    <name evidence="2" type="ORF">SAMN05216282_101180</name>
</gene>
<keyword evidence="1" id="KW-0472">Membrane</keyword>
<keyword evidence="1" id="KW-0812">Transmembrane</keyword>
<dbReference type="RefSeq" id="WP_092321199.1">
    <property type="nucleotide sequence ID" value="NZ_FNFU01000001.1"/>
</dbReference>
<evidence type="ECO:0008006" key="4">
    <source>
        <dbReference type="Google" id="ProtNLM"/>
    </source>
</evidence>
<dbReference type="AlphaFoldDB" id="A0A1G8XE17"/>
<feature type="transmembrane region" description="Helical" evidence="1">
    <location>
        <begin position="110"/>
        <end position="129"/>
    </location>
</feature>
<proteinExistence type="predicted"/>
<reference evidence="2 3" key="1">
    <citation type="submission" date="2016-10" db="EMBL/GenBank/DDBJ databases">
        <authorList>
            <person name="de Groot N.N."/>
        </authorList>
    </citation>
    <scope>NUCLEOTIDE SEQUENCE [LARGE SCALE GENOMIC DNA]</scope>
    <source>
        <strain evidence="2 3">CGMCC 1.5382</strain>
    </source>
</reference>
<accession>A0A1G8XE17</accession>
<evidence type="ECO:0000256" key="1">
    <source>
        <dbReference type="SAM" id="Phobius"/>
    </source>
</evidence>
<protein>
    <recommendedName>
        <fullName evidence="4">DUF4345 domain-containing protein</fullName>
    </recommendedName>
</protein>
<dbReference type="Proteomes" id="UP000198701">
    <property type="component" value="Unassembled WGS sequence"/>
</dbReference>
<dbReference type="EMBL" id="FNFU01000001">
    <property type="protein sequence ID" value="SDJ88733.1"/>
    <property type="molecule type" value="Genomic_DNA"/>
</dbReference>